<reference evidence="3" key="1">
    <citation type="journal article" date="2014" name="Int. J. Syst. Evol. Microbiol.">
        <title>Complete genome sequence of Corynebacterium casei LMG S-19264T (=DSM 44701T), isolated from a smear-ripened cheese.</title>
        <authorList>
            <consortium name="US DOE Joint Genome Institute (JGI-PGF)"/>
            <person name="Walter F."/>
            <person name="Albersmeier A."/>
            <person name="Kalinowski J."/>
            <person name="Ruckert C."/>
        </authorList>
    </citation>
    <scope>NUCLEOTIDE SEQUENCE</scope>
    <source>
        <strain evidence="3">JCM 4633</strain>
    </source>
</reference>
<feature type="region of interest" description="Disordered" evidence="1">
    <location>
        <begin position="1"/>
        <end position="49"/>
    </location>
</feature>
<dbReference type="InterPro" id="IPR015878">
    <property type="entry name" value="Ado_hCys_hydrolase_NAD-bd"/>
</dbReference>
<evidence type="ECO:0000313" key="4">
    <source>
        <dbReference type="Proteomes" id="UP000646244"/>
    </source>
</evidence>
<reference evidence="3" key="2">
    <citation type="submission" date="2020-09" db="EMBL/GenBank/DDBJ databases">
        <authorList>
            <person name="Sun Q."/>
            <person name="Ohkuma M."/>
        </authorList>
    </citation>
    <scope>NUCLEOTIDE SEQUENCE</scope>
    <source>
        <strain evidence="3">JCM 4633</strain>
    </source>
</reference>
<organism evidence="3 4">
    <name type="scientific">Streptomyces cinnamoneus</name>
    <name type="common">Streptoverticillium cinnamoneum</name>
    <dbReference type="NCBI Taxonomy" id="53446"/>
    <lineage>
        <taxon>Bacteria</taxon>
        <taxon>Bacillati</taxon>
        <taxon>Actinomycetota</taxon>
        <taxon>Actinomycetes</taxon>
        <taxon>Kitasatosporales</taxon>
        <taxon>Streptomycetaceae</taxon>
        <taxon>Streptomyces</taxon>
        <taxon>Streptomyces cinnamoneus group</taxon>
    </lineage>
</organism>
<dbReference type="InterPro" id="IPR036291">
    <property type="entry name" value="NAD(P)-bd_dom_sf"/>
</dbReference>
<dbReference type="SUPFAM" id="SSF51735">
    <property type="entry name" value="NAD(P)-binding Rossmann-fold domains"/>
    <property type="match status" value="1"/>
</dbReference>
<dbReference type="RefSeq" id="WP_190110680.1">
    <property type="nucleotide sequence ID" value="NZ_BMVB01000010.1"/>
</dbReference>
<proteinExistence type="predicted"/>
<accession>A0A918TST8</accession>
<dbReference type="AlphaFoldDB" id="A0A918TST8"/>
<sequence>MIQSPTEHAALYVGRPGHPGDAPMARQPSAPAEGTPDGPAAPFPSAAPPRLPVLRDVVRRWPVPETRLVLAGELGAGTVEYLRVLSGALDVAAVVTGRWTSAAARWEGLGDTPVLVPDRPEDMGRTAAEYAGRVSRRTPAGVVLQAPSGLWDAADEALLDGPAVRGLVKSAEWKETAPPGAASPPRLPVFTTVGSPLEPLLQEPAGQALAQGLEAALRQGLNRSAGDAAVGILAFGTGDAAVAAALRGVGARVGVHDADPIRRCAAVLAGHRAMDRQELLQWADILVDPHGELLRDADALALLRDGAVVLTDGSPAGPSAPDRLAAGLTVVEEQDGIAVCRFKDNGLYVVAGAAPRHVDEQIVGRLHDLLCCEMYLCIRELATRRYRPGAHRLSVEQCEEIAWMWCRTYGRSQ</sequence>
<dbReference type="Proteomes" id="UP000646244">
    <property type="component" value="Unassembled WGS sequence"/>
</dbReference>
<evidence type="ECO:0000256" key="1">
    <source>
        <dbReference type="SAM" id="MobiDB-lite"/>
    </source>
</evidence>
<evidence type="ECO:0000259" key="2">
    <source>
        <dbReference type="SMART" id="SM00997"/>
    </source>
</evidence>
<feature type="compositionally biased region" description="Pro residues" evidence="1">
    <location>
        <begin position="39"/>
        <end position="49"/>
    </location>
</feature>
<protein>
    <recommendedName>
        <fullName evidence="2">S-adenosyl-L-homocysteine hydrolase NAD binding domain-containing protein</fullName>
    </recommendedName>
</protein>
<dbReference type="Gene3D" id="3.40.50.720">
    <property type="entry name" value="NAD(P)-binding Rossmann-like Domain"/>
    <property type="match status" value="1"/>
</dbReference>
<gene>
    <name evidence="3" type="ORF">GCM10010507_34390</name>
</gene>
<name>A0A918TST8_STRCJ</name>
<evidence type="ECO:0000313" key="3">
    <source>
        <dbReference type="EMBL" id="GHC55098.1"/>
    </source>
</evidence>
<dbReference type="EMBL" id="BMVB01000010">
    <property type="protein sequence ID" value="GHC55098.1"/>
    <property type="molecule type" value="Genomic_DNA"/>
</dbReference>
<feature type="domain" description="S-adenosyl-L-homocysteine hydrolase NAD binding" evidence="2">
    <location>
        <begin position="211"/>
        <end position="374"/>
    </location>
</feature>
<comment type="caution">
    <text evidence="3">The sequence shown here is derived from an EMBL/GenBank/DDBJ whole genome shotgun (WGS) entry which is preliminary data.</text>
</comment>
<dbReference type="SMART" id="SM00997">
    <property type="entry name" value="AdoHcyase_NAD"/>
    <property type="match status" value="1"/>
</dbReference>